<dbReference type="EMBL" id="RDQH01000329">
    <property type="protein sequence ID" value="RXI03204.1"/>
    <property type="molecule type" value="Genomic_DNA"/>
</dbReference>
<feature type="compositionally biased region" description="Acidic residues" evidence="1">
    <location>
        <begin position="24"/>
        <end position="38"/>
    </location>
</feature>
<sequence>MARLSAVTHLHLLCDQDSVSSREDNDELEKEEIVDDQDSVSLKPTERNSATFAHSRAFLDLLELWGGVLALI</sequence>
<dbReference type="AlphaFoldDB" id="A0A498KA37"/>
<accession>A0A498KA37</accession>
<name>A0A498KA37_MALDO</name>
<keyword evidence="3" id="KW-1185">Reference proteome</keyword>
<evidence type="ECO:0000256" key="1">
    <source>
        <dbReference type="SAM" id="MobiDB-lite"/>
    </source>
</evidence>
<protein>
    <submittedName>
        <fullName evidence="2">Uncharacterized protein</fullName>
    </submittedName>
</protein>
<evidence type="ECO:0000313" key="3">
    <source>
        <dbReference type="Proteomes" id="UP000290289"/>
    </source>
</evidence>
<reference evidence="2 3" key="1">
    <citation type="submission" date="2018-10" db="EMBL/GenBank/DDBJ databases">
        <title>A high-quality apple genome assembly.</title>
        <authorList>
            <person name="Hu J."/>
        </authorList>
    </citation>
    <scope>NUCLEOTIDE SEQUENCE [LARGE SCALE GENOMIC DNA]</scope>
    <source>
        <strain evidence="3">cv. HFTH1</strain>
        <tissue evidence="2">Young leaf</tissue>
    </source>
</reference>
<evidence type="ECO:0000313" key="2">
    <source>
        <dbReference type="EMBL" id="RXI03204.1"/>
    </source>
</evidence>
<organism evidence="2 3">
    <name type="scientific">Malus domestica</name>
    <name type="common">Apple</name>
    <name type="synonym">Pyrus malus</name>
    <dbReference type="NCBI Taxonomy" id="3750"/>
    <lineage>
        <taxon>Eukaryota</taxon>
        <taxon>Viridiplantae</taxon>
        <taxon>Streptophyta</taxon>
        <taxon>Embryophyta</taxon>
        <taxon>Tracheophyta</taxon>
        <taxon>Spermatophyta</taxon>
        <taxon>Magnoliopsida</taxon>
        <taxon>eudicotyledons</taxon>
        <taxon>Gunneridae</taxon>
        <taxon>Pentapetalae</taxon>
        <taxon>rosids</taxon>
        <taxon>fabids</taxon>
        <taxon>Rosales</taxon>
        <taxon>Rosaceae</taxon>
        <taxon>Amygdaloideae</taxon>
        <taxon>Maleae</taxon>
        <taxon>Malus</taxon>
    </lineage>
</organism>
<feature type="region of interest" description="Disordered" evidence="1">
    <location>
        <begin position="18"/>
        <end position="40"/>
    </location>
</feature>
<gene>
    <name evidence="2" type="ORF">DVH24_003856</name>
</gene>
<dbReference type="Proteomes" id="UP000290289">
    <property type="component" value="Chromosome 3"/>
</dbReference>
<proteinExistence type="predicted"/>
<comment type="caution">
    <text evidence="2">The sequence shown here is derived from an EMBL/GenBank/DDBJ whole genome shotgun (WGS) entry which is preliminary data.</text>
</comment>